<name>A0A1S7DRD1_RIEAN</name>
<accession>A0A1S7DRD1</accession>
<dbReference type="AlphaFoldDB" id="A0A1S7DRD1"/>
<protein>
    <submittedName>
        <fullName evidence="1">S23 ribosomal protein</fullName>
    </submittedName>
</protein>
<keyword evidence="1" id="KW-0689">Ribosomal protein</keyword>
<dbReference type="InterPro" id="IPR036583">
    <property type="entry name" value="23S_rRNA_IVS_sf"/>
</dbReference>
<dbReference type="SUPFAM" id="SSF158446">
    <property type="entry name" value="IVS-encoded protein-like"/>
    <property type="match status" value="1"/>
</dbReference>
<dbReference type="InterPro" id="IPR012657">
    <property type="entry name" value="23S_rRNA-intervening_sequence"/>
</dbReference>
<evidence type="ECO:0000313" key="2">
    <source>
        <dbReference type="Proteomes" id="UP000189883"/>
    </source>
</evidence>
<dbReference type="Gene3D" id="1.20.1440.60">
    <property type="entry name" value="23S rRNA-intervening sequence"/>
    <property type="match status" value="1"/>
</dbReference>
<dbReference type="NCBIfam" id="TIGR02436">
    <property type="entry name" value="four helix bundle protein"/>
    <property type="match status" value="1"/>
</dbReference>
<gene>
    <name evidence="1" type="ORF">AB406_0653</name>
</gene>
<organism evidence="1 2">
    <name type="scientific">Riemerella anatipestifer</name>
    <name type="common">Moraxella anatipestifer</name>
    <dbReference type="NCBI Taxonomy" id="34085"/>
    <lineage>
        <taxon>Bacteria</taxon>
        <taxon>Pseudomonadati</taxon>
        <taxon>Bacteroidota</taxon>
        <taxon>Flavobacteriia</taxon>
        <taxon>Flavobacteriales</taxon>
        <taxon>Weeksellaceae</taxon>
        <taxon>Riemerella</taxon>
    </lineage>
</organism>
<proteinExistence type="predicted"/>
<dbReference type="GO" id="GO:0005840">
    <property type="term" value="C:ribosome"/>
    <property type="evidence" value="ECO:0007669"/>
    <property type="project" value="UniProtKB-KW"/>
</dbReference>
<dbReference type="EMBL" id="CP011859">
    <property type="protein sequence ID" value="AQY21611.1"/>
    <property type="molecule type" value="Genomic_DNA"/>
</dbReference>
<dbReference type="Proteomes" id="UP000189883">
    <property type="component" value="Chromosome"/>
</dbReference>
<evidence type="ECO:0000313" key="1">
    <source>
        <dbReference type="EMBL" id="AQY21611.1"/>
    </source>
</evidence>
<reference evidence="1 2" key="1">
    <citation type="submission" date="2015-06" db="EMBL/GenBank/DDBJ databases">
        <title>R. anatipestifer strain HXb2 is the most virulent strain so far, and the genome sequence would help us uncover the pathogenesis.</title>
        <authorList>
            <person name="Hu Q."/>
            <person name="Qi J."/>
            <person name="Bo H."/>
            <person name="Liu G."/>
            <person name="Tao M."/>
            <person name="Ding Y."/>
            <person name="Xue Y."/>
        </authorList>
    </citation>
    <scope>NUCLEOTIDE SEQUENCE [LARGE SCALE GENOMIC DNA]</scope>
    <source>
        <strain evidence="1 2">HXb2</strain>
    </source>
</reference>
<dbReference type="Pfam" id="PF05635">
    <property type="entry name" value="23S_rRNA_IVP"/>
    <property type="match status" value="1"/>
</dbReference>
<sequence length="43" mass="5286">MFYFEKLEVWQNARKFTVNIYRVTECLPNEEKFGIVSQMRRAL</sequence>
<keyword evidence="1" id="KW-0687">Ribonucleoprotein</keyword>